<comment type="caution">
    <text evidence="2">The sequence shown here is derived from an EMBL/GenBank/DDBJ whole genome shotgun (WGS) entry which is preliminary data.</text>
</comment>
<proteinExistence type="predicted"/>
<evidence type="ECO:0000313" key="3">
    <source>
        <dbReference type="Proteomes" id="UP001292094"/>
    </source>
</evidence>
<dbReference type="Proteomes" id="UP001292094">
    <property type="component" value="Unassembled WGS sequence"/>
</dbReference>
<evidence type="ECO:0000313" key="2">
    <source>
        <dbReference type="EMBL" id="KAK4317582.1"/>
    </source>
</evidence>
<protein>
    <submittedName>
        <fullName evidence="2">Uncharacterized protein</fullName>
    </submittedName>
</protein>
<name>A0AAE1UBM2_9EUCA</name>
<dbReference type="AlphaFoldDB" id="A0AAE1UBM2"/>
<organism evidence="2 3">
    <name type="scientific">Petrolisthes manimaculis</name>
    <dbReference type="NCBI Taxonomy" id="1843537"/>
    <lineage>
        <taxon>Eukaryota</taxon>
        <taxon>Metazoa</taxon>
        <taxon>Ecdysozoa</taxon>
        <taxon>Arthropoda</taxon>
        <taxon>Crustacea</taxon>
        <taxon>Multicrustacea</taxon>
        <taxon>Malacostraca</taxon>
        <taxon>Eumalacostraca</taxon>
        <taxon>Eucarida</taxon>
        <taxon>Decapoda</taxon>
        <taxon>Pleocyemata</taxon>
        <taxon>Anomura</taxon>
        <taxon>Galatheoidea</taxon>
        <taxon>Porcellanidae</taxon>
        <taxon>Petrolisthes</taxon>
    </lineage>
</organism>
<sequence length="137" mass="15260">MHLPCNYHPLATGVLLPHAFLPDKHKETNKTVATQHHPRCRPTSNSDPPSNTPTHHQHHLHTPPTTSYNTAANLATAPLPSAQQHVSKPAQTPYHTARTLLWVEDLESRYNFLIDSGSEVIVVTPMTKDRKCQASRA</sequence>
<evidence type="ECO:0000256" key="1">
    <source>
        <dbReference type="SAM" id="MobiDB-lite"/>
    </source>
</evidence>
<dbReference type="EMBL" id="JAWZYT010000912">
    <property type="protein sequence ID" value="KAK4317582.1"/>
    <property type="molecule type" value="Genomic_DNA"/>
</dbReference>
<accession>A0AAE1UBM2</accession>
<feature type="compositionally biased region" description="Low complexity" evidence="1">
    <location>
        <begin position="42"/>
        <end position="54"/>
    </location>
</feature>
<feature type="region of interest" description="Disordered" evidence="1">
    <location>
        <begin position="30"/>
        <end position="70"/>
    </location>
</feature>
<keyword evidence="3" id="KW-1185">Reference proteome</keyword>
<gene>
    <name evidence="2" type="ORF">Pmani_011341</name>
</gene>
<reference evidence="2" key="1">
    <citation type="submission" date="2023-11" db="EMBL/GenBank/DDBJ databases">
        <title>Genome assemblies of two species of porcelain crab, Petrolisthes cinctipes and Petrolisthes manimaculis (Anomura: Porcellanidae).</title>
        <authorList>
            <person name="Angst P."/>
        </authorList>
    </citation>
    <scope>NUCLEOTIDE SEQUENCE</scope>
    <source>
        <strain evidence="2">PB745_02</strain>
        <tissue evidence="2">Gill</tissue>
    </source>
</reference>